<gene>
    <name evidence="3" type="ORF">TrCOL_g12801</name>
</gene>
<organism evidence="3 4">
    <name type="scientific">Triparma columacea</name>
    <dbReference type="NCBI Taxonomy" id="722753"/>
    <lineage>
        <taxon>Eukaryota</taxon>
        <taxon>Sar</taxon>
        <taxon>Stramenopiles</taxon>
        <taxon>Ochrophyta</taxon>
        <taxon>Bolidophyceae</taxon>
        <taxon>Parmales</taxon>
        <taxon>Triparmaceae</taxon>
        <taxon>Triparma</taxon>
    </lineage>
</organism>
<name>A0A9W7GCY1_9STRA</name>
<feature type="region of interest" description="Disordered" evidence="2">
    <location>
        <begin position="151"/>
        <end position="174"/>
    </location>
</feature>
<feature type="region of interest" description="Disordered" evidence="2">
    <location>
        <begin position="41"/>
        <end position="69"/>
    </location>
</feature>
<comment type="caution">
    <text evidence="3">The sequence shown here is derived from an EMBL/GenBank/DDBJ whole genome shotgun (WGS) entry which is preliminary data.</text>
</comment>
<evidence type="ECO:0000313" key="3">
    <source>
        <dbReference type="EMBL" id="GMI41682.1"/>
    </source>
</evidence>
<accession>A0A9W7GCY1</accession>
<feature type="coiled-coil region" evidence="1">
    <location>
        <begin position="326"/>
        <end position="367"/>
    </location>
</feature>
<feature type="region of interest" description="Disordered" evidence="2">
    <location>
        <begin position="114"/>
        <end position="136"/>
    </location>
</feature>
<dbReference type="AlphaFoldDB" id="A0A9W7GCY1"/>
<feature type="compositionally biased region" description="Low complexity" evidence="2">
    <location>
        <begin position="48"/>
        <end position="57"/>
    </location>
</feature>
<dbReference type="EMBL" id="BRYA01000155">
    <property type="protein sequence ID" value="GMI41682.1"/>
    <property type="molecule type" value="Genomic_DNA"/>
</dbReference>
<keyword evidence="1" id="KW-0175">Coiled coil</keyword>
<protein>
    <submittedName>
        <fullName evidence="3">Uncharacterized protein</fullName>
    </submittedName>
</protein>
<sequence length="459" mass="52493">MGLERNQKASKQGFANSKATQSKAGSSILKNKSVYVVNPFSGRAEDVGSPGKSPPKAKSSDRWKSRGGVKKKVENIQVVRGMSDRWYGQDDNDEDVCDEEGSYVGYREWEEEGGDKGYGWLDGPEGEESTLSSTGEDWRKEFGSFRTFKEPEELERTFSSQERSDLAREEEKQAEEAREAFEEMMRKEPGKCTCQWEWDWNDMCPLHGARVMRQARDADSGDVDERAAITNERNRRRDLSRFGITTNNAMMGSAHQYSIQSHAGVGIATAGVRKDEKGWWVDKGDFHNREVKVKFGVVEDEEERQRRKKAEMEAKFTPTTRIITGEGKLNDSLNRARERLEESNSNIKELKGEVMDATRVLKEVRVERLSGERDTMDLKRGKVLEAAQSIQEDRLGFRRQDVVIDSTVENNASKRDVMSSRQHLPKHVRASYERDIDKVQHGFRVRNNVIRERAASGYR</sequence>
<evidence type="ECO:0000256" key="2">
    <source>
        <dbReference type="SAM" id="MobiDB-lite"/>
    </source>
</evidence>
<feature type="region of interest" description="Disordered" evidence="2">
    <location>
        <begin position="1"/>
        <end position="25"/>
    </location>
</feature>
<reference evidence="4" key="1">
    <citation type="journal article" date="2023" name="Commun. Biol.">
        <title>Genome analysis of Parmales, the sister group of diatoms, reveals the evolutionary specialization of diatoms from phago-mixotrophs to photoautotrophs.</title>
        <authorList>
            <person name="Ban H."/>
            <person name="Sato S."/>
            <person name="Yoshikawa S."/>
            <person name="Yamada K."/>
            <person name="Nakamura Y."/>
            <person name="Ichinomiya M."/>
            <person name="Sato N."/>
            <person name="Blanc-Mathieu R."/>
            <person name="Endo H."/>
            <person name="Kuwata A."/>
            <person name="Ogata H."/>
        </authorList>
    </citation>
    <scope>NUCLEOTIDE SEQUENCE [LARGE SCALE GENOMIC DNA]</scope>
</reference>
<proteinExistence type="predicted"/>
<evidence type="ECO:0000313" key="4">
    <source>
        <dbReference type="Proteomes" id="UP001165065"/>
    </source>
</evidence>
<dbReference type="Proteomes" id="UP001165065">
    <property type="component" value="Unassembled WGS sequence"/>
</dbReference>
<keyword evidence="4" id="KW-1185">Reference proteome</keyword>
<dbReference type="OrthoDB" id="10429785at2759"/>
<feature type="compositionally biased region" description="Polar residues" evidence="2">
    <location>
        <begin position="9"/>
        <end position="25"/>
    </location>
</feature>
<evidence type="ECO:0000256" key="1">
    <source>
        <dbReference type="SAM" id="Coils"/>
    </source>
</evidence>